<comment type="caution">
    <text evidence="1">The sequence shown here is derived from an EMBL/GenBank/DDBJ whole genome shotgun (WGS) entry which is preliminary data.</text>
</comment>
<dbReference type="EMBL" id="VWVM01000004">
    <property type="protein sequence ID" value="KAA6126662.1"/>
    <property type="molecule type" value="Genomic_DNA"/>
</dbReference>
<reference evidence="1 2" key="1">
    <citation type="submission" date="2019-09" db="EMBL/GenBank/DDBJ databases">
        <title>Genomic diversity of phyloplane-associated Pantoea species in Pakistan cotton crop.</title>
        <authorList>
            <person name="Tufail M.R."/>
            <person name="Cook D.R."/>
        </authorList>
    </citation>
    <scope>NUCLEOTIDE SEQUENCE [LARGE SCALE GENOMIC DNA]</scope>
    <source>
        <strain evidence="1 2">B_8</strain>
    </source>
</reference>
<gene>
    <name evidence="1" type="ORF">F3I20_06235</name>
</gene>
<dbReference type="Proteomes" id="UP000324255">
    <property type="component" value="Unassembled WGS sequence"/>
</dbReference>
<evidence type="ECO:0000313" key="1">
    <source>
        <dbReference type="EMBL" id="KAA6126662.1"/>
    </source>
</evidence>
<accession>A0AB34CLX0</accession>
<keyword evidence="2" id="KW-1185">Reference proteome</keyword>
<protein>
    <submittedName>
        <fullName evidence="1">Uncharacterized protein</fullName>
    </submittedName>
</protein>
<name>A0AB34CLX0_9GAMM</name>
<sequence length="137" mass="15073">MSRDIGVYIVKEKLPPTDVLRDVIIRAGFPCVLDDEFDPLTFNGFLLCPVNGAPSGFTYFSRELDENELKELNADFVPDLVIVLSAGRYGSEWISAAATAGSLASFTEGLLVDYLTGSQFFANDAVKWAKSQMPIRQ</sequence>
<organism evidence="1 2">
    <name type="scientific">Candidatus Pantoea gossypiicola</name>
    <dbReference type="NCBI Taxonomy" id="2608008"/>
    <lineage>
        <taxon>Bacteria</taxon>
        <taxon>Pseudomonadati</taxon>
        <taxon>Pseudomonadota</taxon>
        <taxon>Gammaproteobacteria</taxon>
        <taxon>Enterobacterales</taxon>
        <taxon>Erwiniaceae</taxon>
        <taxon>Pantoea</taxon>
    </lineage>
</organism>
<evidence type="ECO:0000313" key="2">
    <source>
        <dbReference type="Proteomes" id="UP000324255"/>
    </source>
</evidence>
<proteinExistence type="predicted"/>
<dbReference type="AlphaFoldDB" id="A0AB34CLX0"/>
<dbReference type="RefSeq" id="WP_150037450.1">
    <property type="nucleotide sequence ID" value="NZ_VWVM01000004.1"/>
</dbReference>